<sequence>MRRRLLLLCAAAATVFAATEARAHCEIPCGIYGDDLRFSMLYEDITTIEKSMKMIVDLSADPAANANQITRWVLNKEHHADHIREIVTQYFMTQRIKLPDPSDTMAVEAYRDNLAMLHKMLVYAMKSKQMTDQANTKVLHDTVHEFEESYAK</sequence>
<dbReference type="InterPro" id="IPR014123">
    <property type="entry name" value="Superoxide_dismutase_Ni-type"/>
</dbReference>
<dbReference type="Pfam" id="PF09055">
    <property type="entry name" value="Sod_Ni"/>
    <property type="match status" value="1"/>
</dbReference>
<proteinExistence type="predicted"/>
<evidence type="ECO:0000313" key="1">
    <source>
        <dbReference type="EMBL" id="SVD20618.1"/>
    </source>
</evidence>
<evidence type="ECO:0008006" key="2">
    <source>
        <dbReference type="Google" id="ProtNLM"/>
    </source>
</evidence>
<dbReference type="EMBL" id="UINC01136080">
    <property type="protein sequence ID" value="SVD20618.1"/>
    <property type="molecule type" value="Genomic_DNA"/>
</dbReference>
<dbReference type="Gene3D" id="1.20.120.400">
    <property type="entry name" value="Nickel-containing superoxide dismutase"/>
    <property type="match status" value="1"/>
</dbReference>
<dbReference type="AlphaFoldDB" id="A0A382TGU2"/>
<gene>
    <name evidence="1" type="ORF">METZ01_LOCUS373472</name>
</gene>
<dbReference type="GO" id="GO:0016151">
    <property type="term" value="F:nickel cation binding"/>
    <property type="evidence" value="ECO:0007669"/>
    <property type="project" value="InterPro"/>
</dbReference>
<name>A0A382TGU2_9ZZZZ</name>
<reference evidence="1" key="1">
    <citation type="submission" date="2018-05" db="EMBL/GenBank/DDBJ databases">
        <authorList>
            <person name="Lanie J.A."/>
            <person name="Ng W.-L."/>
            <person name="Kazmierczak K.M."/>
            <person name="Andrzejewski T.M."/>
            <person name="Davidsen T.M."/>
            <person name="Wayne K.J."/>
            <person name="Tettelin H."/>
            <person name="Glass J.I."/>
            <person name="Rusch D."/>
            <person name="Podicherti R."/>
            <person name="Tsui H.-C.T."/>
            <person name="Winkler M.E."/>
        </authorList>
    </citation>
    <scope>NUCLEOTIDE SEQUENCE</scope>
</reference>
<dbReference type="InterPro" id="IPR036502">
    <property type="entry name" value="NiSOD_sf"/>
</dbReference>
<organism evidence="1">
    <name type="scientific">marine metagenome</name>
    <dbReference type="NCBI Taxonomy" id="408172"/>
    <lineage>
        <taxon>unclassified sequences</taxon>
        <taxon>metagenomes</taxon>
        <taxon>ecological metagenomes</taxon>
    </lineage>
</organism>
<protein>
    <recommendedName>
        <fullName evidence="2">Superoxide dismutase</fullName>
    </recommendedName>
</protein>
<accession>A0A382TGU2</accession>
<dbReference type="GO" id="GO:0004784">
    <property type="term" value="F:superoxide dismutase activity"/>
    <property type="evidence" value="ECO:0007669"/>
    <property type="project" value="InterPro"/>
</dbReference>
<dbReference type="SUPFAM" id="SSF109770">
    <property type="entry name" value="Nickel-containing superoxide dismutase, NiSOD"/>
    <property type="match status" value="1"/>
</dbReference>